<keyword evidence="2" id="KW-1185">Reference proteome</keyword>
<sequence>MTELMIACSFPSIDPVEANQACADLDKHLIDIAADLETRRLRLDPHTQDLGATLLIVMSSPVVMVVVREVSKWLALRHKNELVMERKDAHGVGTKIVLKGPLDARKERALRDFLEN</sequence>
<dbReference type="EMBL" id="JABELX010000005">
    <property type="protein sequence ID" value="NNH71252.1"/>
    <property type="molecule type" value="Genomic_DNA"/>
</dbReference>
<dbReference type="RefSeq" id="WP_067524279.1">
    <property type="nucleotide sequence ID" value="NZ_JABELX010000005.1"/>
</dbReference>
<accession>A0A849BXJ4</accession>
<dbReference type="Proteomes" id="UP000586827">
    <property type="component" value="Unassembled WGS sequence"/>
</dbReference>
<protein>
    <submittedName>
        <fullName evidence="1">Uncharacterized protein</fullName>
    </submittedName>
</protein>
<dbReference type="AlphaFoldDB" id="A0A849BXJ4"/>
<proteinExistence type="predicted"/>
<organism evidence="1 2">
    <name type="scientific">Nocardia uniformis</name>
    <dbReference type="NCBI Taxonomy" id="53432"/>
    <lineage>
        <taxon>Bacteria</taxon>
        <taxon>Bacillati</taxon>
        <taxon>Actinomycetota</taxon>
        <taxon>Actinomycetes</taxon>
        <taxon>Mycobacteriales</taxon>
        <taxon>Nocardiaceae</taxon>
        <taxon>Nocardia</taxon>
    </lineage>
</organism>
<evidence type="ECO:0000313" key="2">
    <source>
        <dbReference type="Proteomes" id="UP000586827"/>
    </source>
</evidence>
<name>A0A849BXJ4_9NOCA</name>
<reference evidence="1 2" key="1">
    <citation type="submission" date="2020-05" db="EMBL/GenBank/DDBJ databases">
        <title>MicrobeNet Type strains.</title>
        <authorList>
            <person name="Nicholson A.C."/>
        </authorList>
    </citation>
    <scope>NUCLEOTIDE SEQUENCE [LARGE SCALE GENOMIC DNA]</scope>
    <source>
        <strain evidence="1 2">JCM 3224</strain>
    </source>
</reference>
<evidence type="ECO:0000313" key="1">
    <source>
        <dbReference type="EMBL" id="NNH71252.1"/>
    </source>
</evidence>
<comment type="caution">
    <text evidence="1">The sequence shown here is derived from an EMBL/GenBank/DDBJ whole genome shotgun (WGS) entry which is preliminary data.</text>
</comment>
<gene>
    <name evidence="1" type="ORF">HLB23_15515</name>
</gene>